<protein>
    <recommendedName>
        <fullName evidence="3">Helix-turn-helix domain-containing protein</fullName>
    </recommendedName>
</protein>
<sequence length="448" mass="51167">MNHMTDQTDLIRLTRQIEKAELDLIRVRTGPDDSPEQEDGMAVLFTGQWSDNFPRHLVLNQTLSPLEKVCWQAIRLSIISPEKPGATPRRDQLASMINCSAATVTAARTMLRATRWVTFCKTVRKHGQFVGDIYLFHDKPMSLESTLQIDMSYIQFLQNQTQSPNKRLRTVAGNILKEIDSIRSLQAPTELDLISAQLNSAKESPFNNHIKNFDTVTAGEKLSNFAKSPRHLQNFDSVKTHKSKPDGNHIKNFDSVESVEKSALTAERNFFPSRAHGSNNNYLDNKYISTHENEDDYSQIELFVADNPNPNPDANPEKTYTLALQHFPSLGTTCPEIKRYVITMFQFRENQLPVIERMLKKAPESHRTDILMQTIARNATYLHGWAARPLHNSIAFVGELIRRADADQFYPDEWALELKRALACNDAPMYFDNPDSSAFRKRQQDQSD</sequence>
<dbReference type="InterPro" id="IPR047749">
    <property type="entry name" value="STY4528-like"/>
</dbReference>
<evidence type="ECO:0000313" key="2">
    <source>
        <dbReference type="Proteomes" id="UP000619761"/>
    </source>
</evidence>
<keyword evidence="2" id="KW-1185">Reference proteome</keyword>
<proteinExistence type="predicted"/>
<dbReference type="NCBIfam" id="NF040582">
    <property type="entry name" value="STY4528_fam"/>
    <property type="match status" value="1"/>
</dbReference>
<name>A0ABQ3B5E3_9GAMM</name>
<dbReference type="EMBL" id="BMYZ01000002">
    <property type="protein sequence ID" value="GGY79685.1"/>
    <property type="molecule type" value="Genomic_DNA"/>
</dbReference>
<organism evidence="1 2">
    <name type="scientific">Cellvibrio zantedeschiae</name>
    <dbReference type="NCBI Taxonomy" id="1237077"/>
    <lineage>
        <taxon>Bacteria</taxon>
        <taxon>Pseudomonadati</taxon>
        <taxon>Pseudomonadota</taxon>
        <taxon>Gammaproteobacteria</taxon>
        <taxon>Cellvibrionales</taxon>
        <taxon>Cellvibrionaceae</taxon>
        <taxon>Cellvibrio</taxon>
    </lineage>
</organism>
<dbReference type="Proteomes" id="UP000619761">
    <property type="component" value="Unassembled WGS sequence"/>
</dbReference>
<evidence type="ECO:0000313" key="1">
    <source>
        <dbReference type="EMBL" id="GGY79685.1"/>
    </source>
</evidence>
<evidence type="ECO:0008006" key="3">
    <source>
        <dbReference type="Google" id="ProtNLM"/>
    </source>
</evidence>
<comment type="caution">
    <text evidence="1">The sequence shown here is derived from an EMBL/GenBank/DDBJ whole genome shotgun (WGS) entry which is preliminary data.</text>
</comment>
<gene>
    <name evidence="1" type="ORF">GCM10011613_25760</name>
</gene>
<reference evidence="2" key="1">
    <citation type="journal article" date="2019" name="Int. J. Syst. Evol. Microbiol.">
        <title>The Global Catalogue of Microorganisms (GCM) 10K type strain sequencing project: providing services to taxonomists for standard genome sequencing and annotation.</title>
        <authorList>
            <consortium name="The Broad Institute Genomics Platform"/>
            <consortium name="The Broad Institute Genome Sequencing Center for Infectious Disease"/>
            <person name="Wu L."/>
            <person name="Ma J."/>
        </authorList>
    </citation>
    <scope>NUCLEOTIDE SEQUENCE [LARGE SCALE GENOMIC DNA]</scope>
    <source>
        <strain evidence="2">KCTC 32239</strain>
    </source>
</reference>
<accession>A0ABQ3B5E3</accession>